<dbReference type="EMBL" id="CAJNOR010000654">
    <property type="protein sequence ID" value="CAF0973374.1"/>
    <property type="molecule type" value="Genomic_DNA"/>
</dbReference>
<accession>A0A814EXY7</accession>
<evidence type="ECO:0000256" key="4">
    <source>
        <dbReference type="ARBA" id="ARBA00022695"/>
    </source>
</evidence>
<evidence type="ECO:0000313" key="8">
    <source>
        <dbReference type="Proteomes" id="UP000663828"/>
    </source>
</evidence>
<proteinExistence type="inferred from homology"/>
<comment type="similarity">
    <text evidence="1 6">Belongs to the Arg-specific ADP-ribosyltransferase family.</text>
</comment>
<comment type="catalytic activity">
    <reaction evidence="5 6">
        <text>L-arginyl-[protein] + NAD(+) = N(omega)-(ADP-D-ribosyl)-L-arginyl-[protein] + nicotinamide + H(+)</text>
        <dbReference type="Rhea" id="RHEA:19149"/>
        <dbReference type="Rhea" id="RHEA-COMP:10532"/>
        <dbReference type="Rhea" id="RHEA-COMP:15087"/>
        <dbReference type="ChEBI" id="CHEBI:15378"/>
        <dbReference type="ChEBI" id="CHEBI:17154"/>
        <dbReference type="ChEBI" id="CHEBI:29965"/>
        <dbReference type="ChEBI" id="CHEBI:57540"/>
        <dbReference type="ChEBI" id="CHEBI:142554"/>
        <dbReference type="EC" id="2.4.2.31"/>
    </reaction>
</comment>
<keyword evidence="4" id="KW-0548">Nucleotidyltransferase</keyword>
<keyword evidence="8" id="KW-1185">Reference proteome</keyword>
<evidence type="ECO:0000256" key="1">
    <source>
        <dbReference type="ARBA" id="ARBA00009558"/>
    </source>
</evidence>
<dbReference type="AlphaFoldDB" id="A0A814EXY7"/>
<organism evidence="7 8">
    <name type="scientific">Adineta ricciae</name>
    <name type="common">Rotifer</name>
    <dbReference type="NCBI Taxonomy" id="249248"/>
    <lineage>
        <taxon>Eukaryota</taxon>
        <taxon>Metazoa</taxon>
        <taxon>Spiralia</taxon>
        <taxon>Gnathifera</taxon>
        <taxon>Rotifera</taxon>
        <taxon>Eurotatoria</taxon>
        <taxon>Bdelloidea</taxon>
        <taxon>Adinetida</taxon>
        <taxon>Adinetidae</taxon>
        <taxon>Adineta</taxon>
    </lineage>
</organism>
<keyword evidence="6" id="KW-0520">NAD</keyword>
<dbReference type="Pfam" id="PF01129">
    <property type="entry name" value="ART"/>
    <property type="match status" value="1"/>
</dbReference>
<dbReference type="InterPro" id="IPR000768">
    <property type="entry name" value="ART"/>
</dbReference>
<keyword evidence="2 6" id="KW-0328">Glycosyltransferase</keyword>
<dbReference type="Gene3D" id="3.90.176.10">
    <property type="entry name" value="Toxin ADP-ribosyltransferase, Chain A, domain 1"/>
    <property type="match status" value="1"/>
</dbReference>
<sequence>MMSSMRCLVLWLDSEINSEDNLKTKKKLTDTFRDVEVFDNKKDCLQFIESEPQSHMLVITSGRLSRELVPAIDAWAQIDGVYIYCMDKSRHAEWAKNYPKIKDIFVESGPLMNRIGADLEELRAKSKSKPSPIPAAGATSKPCILDGYEKLPFSTLEEAVEPLKGIVGEVEQMVWTAKQNCQNPENGLTVDESASISVFTMEWFPRESSLSYILNEALRTEERQKVTPWFLYLRLLFHGLSKLKTISGIVHQGFSGNLTKNYPTNNIYTAWQFSNCARLIESLEEDEDFGKTGKRTLLAIHCRTGKDITRHAFDPSKEQILLSPGCQFKVVSALEADNDLHIVQLQELEPIYSFN</sequence>
<evidence type="ECO:0000256" key="6">
    <source>
        <dbReference type="RuleBase" id="RU361228"/>
    </source>
</evidence>
<dbReference type="Proteomes" id="UP000663828">
    <property type="component" value="Unassembled WGS sequence"/>
</dbReference>
<gene>
    <name evidence="7" type="ORF">XAT740_LOCUS11789</name>
</gene>
<evidence type="ECO:0000256" key="3">
    <source>
        <dbReference type="ARBA" id="ARBA00022679"/>
    </source>
</evidence>
<reference evidence="7" key="1">
    <citation type="submission" date="2021-02" db="EMBL/GenBank/DDBJ databases">
        <authorList>
            <person name="Nowell W R."/>
        </authorList>
    </citation>
    <scope>NUCLEOTIDE SEQUENCE</scope>
</reference>
<protein>
    <recommendedName>
        <fullName evidence="6">NAD(P)(+)--arginine ADP-ribosyltransferase</fullName>
        <ecNumber evidence="6">2.4.2.31</ecNumber>
    </recommendedName>
    <alternativeName>
        <fullName evidence="6">Mono(ADP-ribosyl)transferase</fullName>
    </alternativeName>
</protein>
<keyword evidence="6" id="KW-0521">NADP</keyword>
<keyword evidence="3 6" id="KW-0808">Transferase</keyword>
<name>A0A814EXY7_ADIRI</name>
<dbReference type="GO" id="GO:0106274">
    <property type="term" value="F:NAD+-protein-arginine ADP-ribosyltransferase activity"/>
    <property type="evidence" value="ECO:0007669"/>
    <property type="project" value="UniProtKB-EC"/>
</dbReference>
<evidence type="ECO:0000256" key="5">
    <source>
        <dbReference type="ARBA" id="ARBA00047597"/>
    </source>
</evidence>
<dbReference type="EC" id="2.4.2.31" evidence="6"/>
<dbReference type="GO" id="GO:0016779">
    <property type="term" value="F:nucleotidyltransferase activity"/>
    <property type="evidence" value="ECO:0007669"/>
    <property type="project" value="UniProtKB-KW"/>
</dbReference>
<comment type="caution">
    <text evidence="7">The sequence shown here is derived from an EMBL/GenBank/DDBJ whole genome shotgun (WGS) entry which is preliminary data.</text>
</comment>
<evidence type="ECO:0000313" key="7">
    <source>
        <dbReference type="EMBL" id="CAF0973374.1"/>
    </source>
</evidence>
<evidence type="ECO:0000256" key="2">
    <source>
        <dbReference type="ARBA" id="ARBA00022676"/>
    </source>
</evidence>
<dbReference type="SUPFAM" id="SSF56399">
    <property type="entry name" value="ADP-ribosylation"/>
    <property type="match status" value="1"/>
</dbReference>